<evidence type="ECO:0000313" key="1">
    <source>
        <dbReference type="EMBL" id="MQM21045.1"/>
    </source>
</evidence>
<keyword evidence="2" id="KW-1185">Reference proteome</keyword>
<name>A0A843XQ00_COLES</name>
<reference evidence="1" key="1">
    <citation type="submission" date="2017-07" db="EMBL/GenBank/DDBJ databases">
        <title>Taro Niue Genome Assembly and Annotation.</title>
        <authorList>
            <person name="Atibalentja N."/>
            <person name="Keating K."/>
            <person name="Fields C.J."/>
        </authorList>
    </citation>
    <scope>NUCLEOTIDE SEQUENCE</scope>
    <source>
        <strain evidence="1">Niue_2</strain>
        <tissue evidence="1">Leaf</tissue>
    </source>
</reference>
<dbReference type="EMBL" id="NMUH01010530">
    <property type="protein sequence ID" value="MQM21045.1"/>
    <property type="molecule type" value="Genomic_DNA"/>
</dbReference>
<comment type="caution">
    <text evidence="1">The sequence shown here is derived from an EMBL/GenBank/DDBJ whole genome shotgun (WGS) entry which is preliminary data.</text>
</comment>
<gene>
    <name evidence="1" type="ORF">Taro_054076</name>
</gene>
<organism evidence="1 2">
    <name type="scientific">Colocasia esculenta</name>
    <name type="common">Wild taro</name>
    <name type="synonym">Arum esculentum</name>
    <dbReference type="NCBI Taxonomy" id="4460"/>
    <lineage>
        <taxon>Eukaryota</taxon>
        <taxon>Viridiplantae</taxon>
        <taxon>Streptophyta</taxon>
        <taxon>Embryophyta</taxon>
        <taxon>Tracheophyta</taxon>
        <taxon>Spermatophyta</taxon>
        <taxon>Magnoliopsida</taxon>
        <taxon>Liliopsida</taxon>
        <taxon>Araceae</taxon>
        <taxon>Aroideae</taxon>
        <taxon>Colocasieae</taxon>
        <taxon>Colocasia</taxon>
    </lineage>
</organism>
<dbReference type="Proteomes" id="UP000652761">
    <property type="component" value="Unassembled WGS sequence"/>
</dbReference>
<evidence type="ECO:0000313" key="2">
    <source>
        <dbReference type="Proteomes" id="UP000652761"/>
    </source>
</evidence>
<protein>
    <submittedName>
        <fullName evidence="1">Uncharacterized protein</fullName>
    </submittedName>
</protein>
<dbReference type="AlphaFoldDB" id="A0A843XQ00"/>
<accession>A0A843XQ00</accession>
<sequence length="85" mass="8981">MSLDVECDSVLCMPLVVVTSQFLWGPFSTVVHRRLQVLRSLVTPVLVLLSCEREEDQLVSDGVTTLGFVSAGAIGGAYTAATGAP</sequence>
<proteinExistence type="predicted"/>